<sequence length="107" mass="11796">MIGESNNIALEDSANESKKLSVRCDCGTNQQLSGEDSYVKQSERGSGENMFPLPLNPHLNADFIMRCTLRLLFVCQARNYGNKVLNKNGTQIGKHHLEGQASALSEI</sequence>
<reference evidence="1 2" key="1">
    <citation type="submission" date="2019-07" db="EMBL/GenBank/DDBJ databases">
        <authorList>
            <person name="Jastrzebski P J."/>
            <person name="Paukszto L."/>
            <person name="Jastrzebski P J."/>
        </authorList>
    </citation>
    <scope>NUCLEOTIDE SEQUENCE [LARGE SCALE GENOMIC DNA]</scope>
    <source>
        <strain evidence="1 2">WMS-il1</strain>
    </source>
</reference>
<dbReference type="Proteomes" id="UP000321570">
    <property type="component" value="Unassembled WGS sequence"/>
</dbReference>
<proteinExistence type="predicted"/>
<gene>
    <name evidence="1" type="ORF">WMSIL1_LOCUS8061</name>
</gene>
<evidence type="ECO:0000313" key="2">
    <source>
        <dbReference type="Proteomes" id="UP000321570"/>
    </source>
</evidence>
<keyword evidence="2" id="KW-1185">Reference proteome</keyword>
<accession>A0A564YQ37</accession>
<dbReference type="AlphaFoldDB" id="A0A564YQ37"/>
<protein>
    <submittedName>
        <fullName evidence="1">Uncharacterized protein</fullName>
    </submittedName>
</protein>
<evidence type="ECO:0000313" key="1">
    <source>
        <dbReference type="EMBL" id="VUZ48783.1"/>
    </source>
</evidence>
<organism evidence="1 2">
    <name type="scientific">Hymenolepis diminuta</name>
    <name type="common">Rat tapeworm</name>
    <dbReference type="NCBI Taxonomy" id="6216"/>
    <lineage>
        <taxon>Eukaryota</taxon>
        <taxon>Metazoa</taxon>
        <taxon>Spiralia</taxon>
        <taxon>Lophotrochozoa</taxon>
        <taxon>Platyhelminthes</taxon>
        <taxon>Cestoda</taxon>
        <taxon>Eucestoda</taxon>
        <taxon>Cyclophyllidea</taxon>
        <taxon>Hymenolepididae</taxon>
        <taxon>Hymenolepis</taxon>
    </lineage>
</organism>
<dbReference type="EMBL" id="CABIJS010000310">
    <property type="protein sequence ID" value="VUZ48783.1"/>
    <property type="molecule type" value="Genomic_DNA"/>
</dbReference>
<name>A0A564YQ37_HYMDI</name>